<evidence type="ECO:0000313" key="3">
    <source>
        <dbReference type="EMBL" id="KAK4210104.1"/>
    </source>
</evidence>
<feature type="compositionally biased region" description="Basic residues" evidence="1">
    <location>
        <begin position="979"/>
        <end position="994"/>
    </location>
</feature>
<feature type="compositionally biased region" description="Acidic residues" evidence="1">
    <location>
        <begin position="1113"/>
        <end position="1124"/>
    </location>
</feature>
<accession>A0AAN6Y0E8</accession>
<dbReference type="GO" id="GO:0005524">
    <property type="term" value="F:ATP binding"/>
    <property type="evidence" value="ECO:0007669"/>
    <property type="project" value="InterPro"/>
</dbReference>
<proteinExistence type="predicted"/>
<keyword evidence="4" id="KW-1185">Reference proteome</keyword>
<dbReference type="InterPro" id="IPR054289">
    <property type="entry name" value="DUF7025"/>
</dbReference>
<sequence>MSALQNTGASSNLEERLKLLEETIARLENRAVSIADREPGGGPQTEVTDTTDDNHPTQLTNKDTIPQVRRCNFMQFKNRFTNEDGCYAIDALVSGALLKQEMHEEMQFRQRRSDNSAAITHPRSAKSKDSTLKHQNLANAEALKKAQSHDVWIQRVRLQSPAVLKILSKVQGESWSLRPRTYMRPFLTIISFQPEMRMELQGLESRWASQLDGIVTSPMTTITSPGDTDHEMDNVSAEAPIDDCPEALAAMRCYVKFVDEEIMPQYTQFENLKASDDPKIRFSDVHYLFRTGELVYRPYGSDTAGKGDPREWKRTGKRLWRSYGIRSRDTGYRVRPSDHRKYDVMQQEDGQDQAADEAFLIKAFYLEYTGEEFCTVTTQFAIQPFTGLRRIRSLPVYPLRFGPEDVGKYMADAIELGDKTLEHINHGHVLYDGWTVTRTPKGEPVQDANAMELKNSEYVHSDAMVDFNEAFQACPHWKPKRIILRPEPVDQLVESDDFPILWWSGPDRAKLKAESSEVVPVRTGVSTWEQNKFVSTDPLLFKMSENLLKGKLTTVDYLRPEDKALVACRVFAYVFQDRKWAQLDIQHMSPLAGSRDTLDSLRIPDDAKNLIQRSVKGHLLQKADERQHGQGSGRGSQDFIRGKGAGLFMLLHGMPGVGKTTTAEAIAQFYGKPLFKITCGDFGLTPEQIETNLSAVFRLADSWDCILLIDEVDTFFSQRTKGDGAVAKNALVSVFLRILDYYTGILFMTTNRVGALDEAFRSRIHYSVLYPLLSAQQALDIWKINLDRLRTIDAEHQHKAGRKPMEIDSDQIISFAERHLFHNGEREKATQWWNGRQIRNIFQVARSLAYADAAAEADRLRAIGSTMTPPPPRLKLKYFDMMEQVTVEFEDYLKEVYSGQTASDLAKETEHRADRWRRKTTRTASLHGDRDDRRDVRRTSARSPAGRGYDEEDRNTTLGLGLNPGHLATGGSSDAGRSNTRRGTKFRSGARPRHLVTPPQPPRYQGQQHKRRRQEQSVSPSGAEGGIESLTPRPHQHVRTSGDPGNQPSQRPAILEDSPEYRVTSPKSGPSPDYRYTSRSDHPPLTSPMSRGHSREIPRIVKTETHDSFEQEAIEDEEDADSDLDQAAIAHPSGHHRAGSHSQTMGRHYQDETSRGVAHAATMRSVHAVKRYDIHEREDYYDEREGNEQGQGYLDSKNEYGKRETARMNMGRGKGRVVGMGIMTE</sequence>
<comment type="caution">
    <text evidence="3">The sequence shown here is derived from an EMBL/GenBank/DDBJ whole genome shotgun (WGS) entry which is preliminary data.</text>
</comment>
<dbReference type="AlphaFoldDB" id="A0AAN6Y0E8"/>
<organism evidence="3 4">
    <name type="scientific">Rhypophila decipiens</name>
    <dbReference type="NCBI Taxonomy" id="261697"/>
    <lineage>
        <taxon>Eukaryota</taxon>
        <taxon>Fungi</taxon>
        <taxon>Dikarya</taxon>
        <taxon>Ascomycota</taxon>
        <taxon>Pezizomycotina</taxon>
        <taxon>Sordariomycetes</taxon>
        <taxon>Sordariomycetidae</taxon>
        <taxon>Sordariales</taxon>
        <taxon>Naviculisporaceae</taxon>
        <taxon>Rhypophila</taxon>
    </lineage>
</organism>
<feature type="region of interest" description="Disordered" evidence="1">
    <location>
        <begin position="35"/>
        <end position="61"/>
    </location>
</feature>
<feature type="region of interest" description="Disordered" evidence="1">
    <location>
        <begin position="1113"/>
        <end position="1162"/>
    </location>
</feature>
<reference evidence="3" key="1">
    <citation type="journal article" date="2023" name="Mol. Phylogenet. Evol.">
        <title>Genome-scale phylogeny and comparative genomics of the fungal order Sordariales.</title>
        <authorList>
            <person name="Hensen N."/>
            <person name="Bonometti L."/>
            <person name="Westerberg I."/>
            <person name="Brannstrom I.O."/>
            <person name="Guillou S."/>
            <person name="Cros-Aarteil S."/>
            <person name="Calhoun S."/>
            <person name="Haridas S."/>
            <person name="Kuo A."/>
            <person name="Mondo S."/>
            <person name="Pangilinan J."/>
            <person name="Riley R."/>
            <person name="LaButti K."/>
            <person name="Andreopoulos B."/>
            <person name="Lipzen A."/>
            <person name="Chen C."/>
            <person name="Yan M."/>
            <person name="Daum C."/>
            <person name="Ng V."/>
            <person name="Clum A."/>
            <person name="Steindorff A."/>
            <person name="Ohm R.A."/>
            <person name="Martin F."/>
            <person name="Silar P."/>
            <person name="Natvig D.O."/>
            <person name="Lalanne C."/>
            <person name="Gautier V."/>
            <person name="Ament-Velasquez S.L."/>
            <person name="Kruys A."/>
            <person name="Hutchinson M.I."/>
            <person name="Powell A.J."/>
            <person name="Barry K."/>
            <person name="Miller A.N."/>
            <person name="Grigoriev I.V."/>
            <person name="Debuchy R."/>
            <person name="Gladieux P."/>
            <person name="Hiltunen Thoren M."/>
            <person name="Johannesson H."/>
        </authorList>
    </citation>
    <scope>NUCLEOTIDE SEQUENCE</scope>
    <source>
        <strain evidence="3">PSN293</strain>
    </source>
</reference>
<dbReference type="InterPro" id="IPR027417">
    <property type="entry name" value="P-loop_NTPase"/>
</dbReference>
<feature type="region of interest" description="Disordered" evidence="1">
    <location>
        <begin position="1180"/>
        <end position="1213"/>
    </location>
</feature>
<dbReference type="Pfam" id="PF22942">
    <property type="entry name" value="DUF7025"/>
    <property type="match status" value="1"/>
</dbReference>
<dbReference type="CDD" id="cd19481">
    <property type="entry name" value="RecA-like_protease"/>
    <property type="match status" value="1"/>
</dbReference>
<dbReference type="InterPro" id="IPR003593">
    <property type="entry name" value="AAA+_ATPase"/>
</dbReference>
<dbReference type="InterPro" id="IPR003959">
    <property type="entry name" value="ATPase_AAA_core"/>
</dbReference>
<dbReference type="Proteomes" id="UP001301769">
    <property type="component" value="Unassembled WGS sequence"/>
</dbReference>
<dbReference type="Pfam" id="PF23232">
    <property type="entry name" value="AAA_lid_13"/>
    <property type="match status" value="1"/>
</dbReference>
<feature type="compositionally biased region" description="Basic and acidic residues" evidence="1">
    <location>
        <begin position="927"/>
        <end position="938"/>
    </location>
</feature>
<dbReference type="Gene3D" id="3.40.50.300">
    <property type="entry name" value="P-loop containing nucleotide triphosphate hydrolases"/>
    <property type="match status" value="1"/>
</dbReference>
<feature type="region of interest" description="Disordered" evidence="1">
    <location>
        <begin position="901"/>
        <end position="1097"/>
    </location>
</feature>
<feature type="domain" description="AAA+ ATPase" evidence="2">
    <location>
        <begin position="645"/>
        <end position="774"/>
    </location>
</feature>
<dbReference type="InterPro" id="IPR056599">
    <property type="entry name" value="AAA_lid_fung"/>
</dbReference>
<evidence type="ECO:0000256" key="1">
    <source>
        <dbReference type="SAM" id="MobiDB-lite"/>
    </source>
</evidence>
<dbReference type="PANTHER" id="PTHR46411:SF3">
    <property type="entry name" value="AAA+ ATPASE DOMAIN-CONTAINING PROTEIN"/>
    <property type="match status" value="1"/>
</dbReference>
<gene>
    <name evidence="3" type="ORF">QBC37DRAFT_322721</name>
</gene>
<dbReference type="SMART" id="SM00382">
    <property type="entry name" value="AAA"/>
    <property type="match status" value="1"/>
</dbReference>
<protein>
    <submittedName>
        <fullName evidence="3">Aaa family ATPase</fullName>
    </submittedName>
</protein>
<dbReference type="SUPFAM" id="SSF52540">
    <property type="entry name" value="P-loop containing nucleoside triphosphate hydrolases"/>
    <property type="match status" value="1"/>
</dbReference>
<dbReference type="PANTHER" id="PTHR46411">
    <property type="entry name" value="FAMILY ATPASE, PUTATIVE-RELATED"/>
    <property type="match status" value="1"/>
</dbReference>
<dbReference type="GO" id="GO:0016887">
    <property type="term" value="F:ATP hydrolysis activity"/>
    <property type="evidence" value="ECO:0007669"/>
    <property type="project" value="InterPro"/>
</dbReference>
<dbReference type="Pfam" id="PF00004">
    <property type="entry name" value="AAA"/>
    <property type="match status" value="1"/>
</dbReference>
<feature type="compositionally biased region" description="Basic and acidic residues" evidence="1">
    <location>
        <begin position="1196"/>
        <end position="1206"/>
    </location>
</feature>
<reference evidence="3" key="2">
    <citation type="submission" date="2023-05" db="EMBL/GenBank/DDBJ databases">
        <authorList>
            <consortium name="Lawrence Berkeley National Laboratory"/>
            <person name="Steindorff A."/>
            <person name="Hensen N."/>
            <person name="Bonometti L."/>
            <person name="Westerberg I."/>
            <person name="Brannstrom I.O."/>
            <person name="Guillou S."/>
            <person name="Cros-Aarteil S."/>
            <person name="Calhoun S."/>
            <person name="Haridas S."/>
            <person name="Kuo A."/>
            <person name="Mondo S."/>
            <person name="Pangilinan J."/>
            <person name="Riley R."/>
            <person name="Labutti K."/>
            <person name="Andreopoulos B."/>
            <person name="Lipzen A."/>
            <person name="Chen C."/>
            <person name="Yanf M."/>
            <person name="Daum C."/>
            <person name="Ng V."/>
            <person name="Clum A."/>
            <person name="Ohm R."/>
            <person name="Martin F."/>
            <person name="Silar P."/>
            <person name="Natvig D."/>
            <person name="Lalanne C."/>
            <person name="Gautier V."/>
            <person name="Ament-Velasquez S.L."/>
            <person name="Kruys A."/>
            <person name="Hutchinson M.I."/>
            <person name="Powell A.J."/>
            <person name="Barry K."/>
            <person name="Miller A.N."/>
            <person name="Grigoriev I.V."/>
            <person name="Debuchy R."/>
            <person name="Gladieux P."/>
            <person name="Thoren M.H."/>
            <person name="Johannesson H."/>
        </authorList>
    </citation>
    <scope>NUCLEOTIDE SEQUENCE</scope>
    <source>
        <strain evidence="3">PSN293</strain>
    </source>
</reference>
<feature type="region of interest" description="Disordered" evidence="1">
    <location>
        <begin position="108"/>
        <end position="131"/>
    </location>
</feature>
<evidence type="ECO:0000259" key="2">
    <source>
        <dbReference type="SMART" id="SM00382"/>
    </source>
</evidence>
<evidence type="ECO:0000313" key="4">
    <source>
        <dbReference type="Proteomes" id="UP001301769"/>
    </source>
</evidence>
<name>A0AAN6Y0E8_9PEZI</name>
<dbReference type="EMBL" id="MU858184">
    <property type="protein sequence ID" value="KAK4210104.1"/>
    <property type="molecule type" value="Genomic_DNA"/>
</dbReference>